<evidence type="ECO:0000313" key="2">
    <source>
        <dbReference type="EMBL" id="KRH49952.1"/>
    </source>
</evidence>
<evidence type="ECO:0000256" key="1">
    <source>
        <dbReference type="SAM" id="SignalP"/>
    </source>
</evidence>
<proteinExistence type="predicted"/>
<dbReference type="EMBL" id="CM000840">
    <property type="protein sequence ID" value="KRH49952.1"/>
    <property type="molecule type" value="Genomic_DNA"/>
</dbReference>
<name>A0A0R0J546_SOYBN</name>
<dbReference type="InParanoid" id="A0A0R0J546"/>
<organism evidence="2">
    <name type="scientific">Glycine max</name>
    <name type="common">Soybean</name>
    <name type="synonym">Glycine hispida</name>
    <dbReference type="NCBI Taxonomy" id="3847"/>
    <lineage>
        <taxon>Eukaryota</taxon>
        <taxon>Viridiplantae</taxon>
        <taxon>Streptophyta</taxon>
        <taxon>Embryophyta</taxon>
        <taxon>Tracheophyta</taxon>
        <taxon>Spermatophyta</taxon>
        <taxon>Magnoliopsida</taxon>
        <taxon>eudicotyledons</taxon>
        <taxon>Gunneridae</taxon>
        <taxon>Pentapetalae</taxon>
        <taxon>rosids</taxon>
        <taxon>fabids</taxon>
        <taxon>Fabales</taxon>
        <taxon>Fabaceae</taxon>
        <taxon>Papilionoideae</taxon>
        <taxon>50 kb inversion clade</taxon>
        <taxon>NPAAA clade</taxon>
        <taxon>indigoferoid/millettioid clade</taxon>
        <taxon>Phaseoleae</taxon>
        <taxon>Glycine</taxon>
        <taxon>Glycine subgen. Soja</taxon>
    </lineage>
</organism>
<accession>A0A0R0J546</accession>
<dbReference type="EnsemblPlants" id="KRH49952">
    <property type="protein sequence ID" value="KRH49952"/>
    <property type="gene ID" value="GLYMA_07G190400"/>
</dbReference>
<feature type="signal peptide" evidence="1">
    <location>
        <begin position="1"/>
        <end position="25"/>
    </location>
</feature>
<sequence length="66" mass="7358">MVKSTNINFALILSFLLITIFIAESRPTATDPVCSIIHGVVEGETCFTIIQRFSLDQRPPSILHQL</sequence>
<protein>
    <recommendedName>
        <fullName evidence="5">LysM domain-containing protein</fullName>
    </recommendedName>
</protein>
<dbReference type="AlphaFoldDB" id="A0A0R0J546"/>
<feature type="chain" id="PRO_5014521936" description="LysM domain-containing protein" evidence="1">
    <location>
        <begin position="26"/>
        <end position="66"/>
    </location>
</feature>
<keyword evidence="4" id="KW-1185">Reference proteome</keyword>
<reference evidence="2 3" key="1">
    <citation type="journal article" date="2010" name="Nature">
        <title>Genome sequence of the palaeopolyploid soybean.</title>
        <authorList>
            <person name="Schmutz J."/>
            <person name="Cannon S.B."/>
            <person name="Schlueter J."/>
            <person name="Ma J."/>
            <person name="Mitros T."/>
            <person name="Nelson W."/>
            <person name="Hyten D.L."/>
            <person name="Song Q."/>
            <person name="Thelen J.J."/>
            <person name="Cheng J."/>
            <person name="Xu D."/>
            <person name="Hellsten U."/>
            <person name="May G.D."/>
            <person name="Yu Y."/>
            <person name="Sakurai T."/>
            <person name="Umezawa T."/>
            <person name="Bhattacharyya M.K."/>
            <person name="Sandhu D."/>
            <person name="Valliyodan B."/>
            <person name="Lindquist E."/>
            <person name="Peto M."/>
            <person name="Grant D."/>
            <person name="Shu S."/>
            <person name="Goodstein D."/>
            <person name="Barry K."/>
            <person name="Futrell-Griggs M."/>
            <person name="Abernathy B."/>
            <person name="Du J."/>
            <person name="Tian Z."/>
            <person name="Zhu L."/>
            <person name="Gill N."/>
            <person name="Joshi T."/>
            <person name="Libault M."/>
            <person name="Sethuraman A."/>
            <person name="Zhang X.-C."/>
            <person name="Shinozaki K."/>
            <person name="Nguyen H.T."/>
            <person name="Wing R.A."/>
            <person name="Cregan P."/>
            <person name="Specht J."/>
            <person name="Grimwood J."/>
            <person name="Rokhsar D."/>
            <person name="Stacey G."/>
            <person name="Shoemaker R.C."/>
            <person name="Jackson S.A."/>
        </authorList>
    </citation>
    <scope>NUCLEOTIDE SEQUENCE</scope>
    <source>
        <strain evidence="3">cv. Williams 82</strain>
        <tissue evidence="2">Callus</tissue>
    </source>
</reference>
<gene>
    <name evidence="2" type="ORF">GLYMA_07G190400</name>
</gene>
<evidence type="ECO:0008006" key="5">
    <source>
        <dbReference type="Google" id="ProtNLM"/>
    </source>
</evidence>
<keyword evidence="1" id="KW-0732">Signal</keyword>
<reference evidence="2" key="3">
    <citation type="submission" date="2018-07" db="EMBL/GenBank/DDBJ databases">
        <title>WGS assembly of Glycine max.</title>
        <authorList>
            <person name="Schmutz J."/>
            <person name="Cannon S."/>
            <person name="Schlueter J."/>
            <person name="Ma J."/>
            <person name="Mitros T."/>
            <person name="Nelson W."/>
            <person name="Hyten D."/>
            <person name="Song Q."/>
            <person name="Thelen J."/>
            <person name="Cheng J."/>
            <person name="Xu D."/>
            <person name="Hellsten U."/>
            <person name="May G."/>
            <person name="Yu Y."/>
            <person name="Sakurai T."/>
            <person name="Umezawa T."/>
            <person name="Bhattacharyya M."/>
            <person name="Sandhu D."/>
            <person name="Valliyodan B."/>
            <person name="Lindquist E."/>
            <person name="Peto M."/>
            <person name="Grant D."/>
            <person name="Shu S."/>
            <person name="Goodstein D."/>
            <person name="Barry K."/>
            <person name="Futrell-Griggs M."/>
            <person name="Abernathy B."/>
            <person name="Du J."/>
            <person name="Tian Z."/>
            <person name="Zhu L."/>
            <person name="Gill N."/>
            <person name="Joshi T."/>
            <person name="Libault M."/>
            <person name="Sethuraman A."/>
            <person name="Zhang X."/>
            <person name="Shinozaki K."/>
            <person name="Nguyen H."/>
            <person name="Wing R."/>
            <person name="Cregan P."/>
            <person name="Specht J."/>
            <person name="Grimwood J."/>
            <person name="Rokhsar D."/>
            <person name="Stacey G."/>
            <person name="Shoemaker R."/>
            <person name="Jackson S."/>
        </authorList>
    </citation>
    <scope>NUCLEOTIDE SEQUENCE</scope>
    <source>
        <tissue evidence="2">Callus</tissue>
    </source>
</reference>
<evidence type="ECO:0000313" key="3">
    <source>
        <dbReference type="EnsemblPlants" id="KRH49952"/>
    </source>
</evidence>
<evidence type="ECO:0000313" key="4">
    <source>
        <dbReference type="Proteomes" id="UP000008827"/>
    </source>
</evidence>
<dbReference type="Proteomes" id="UP000008827">
    <property type="component" value="Chromosome 7"/>
</dbReference>
<reference evidence="3" key="2">
    <citation type="submission" date="2018-02" db="UniProtKB">
        <authorList>
            <consortium name="EnsemblPlants"/>
        </authorList>
    </citation>
    <scope>IDENTIFICATION</scope>
    <source>
        <strain evidence="3">Williams 82</strain>
    </source>
</reference>
<dbReference type="Gramene" id="KRH49952">
    <property type="protein sequence ID" value="KRH49952"/>
    <property type="gene ID" value="GLYMA_07G190400"/>
</dbReference>